<accession>A0A1I2EIB6</accession>
<dbReference type="STRING" id="500610.SAMN02799615_01958"/>
<keyword evidence="2" id="KW-1185">Reference proteome</keyword>
<name>A0A1I2EIB6_9GAMM</name>
<evidence type="ECO:0000313" key="1">
    <source>
        <dbReference type="EMBL" id="SFE92266.1"/>
    </source>
</evidence>
<sequence>MNVDPTQLVNVGQFAPTEPKVATPAHADDVAKFRQSFADAAPANAVQAGQVTPVPHEMSPEFKAVLNQFDSLNGRANELGRLSEAMKANGRDLSPSQVIDMTLKCHELVFQAELTSNVANRSSEGVQQLFRQQS</sequence>
<dbReference type="EMBL" id="FONH01000005">
    <property type="protein sequence ID" value="SFE92266.1"/>
    <property type="molecule type" value="Genomic_DNA"/>
</dbReference>
<proteinExistence type="predicted"/>
<dbReference type="AlphaFoldDB" id="A0A1I2EIB6"/>
<dbReference type="RefSeq" id="WP_143096495.1">
    <property type="nucleotide sequence ID" value="NZ_FONH01000005.1"/>
</dbReference>
<gene>
    <name evidence="1" type="ORF">SAMN02799615_01958</name>
</gene>
<protein>
    <submittedName>
        <fullName evidence="1">Uncharacterized protein</fullName>
    </submittedName>
</protein>
<reference evidence="2" key="1">
    <citation type="submission" date="2016-10" db="EMBL/GenBank/DDBJ databases">
        <authorList>
            <person name="Varghese N."/>
            <person name="Submissions S."/>
        </authorList>
    </citation>
    <scope>NUCLEOTIDE SEQUENCE [LARGE SCALE GENOMIC DNA]</scope>
    <source>
        <strain evidence="2">UNC178MFTsu3.1</strain>
    </source>
</reference>
<evidence type="ECO:0000313" key="2">
    <source>
        <dbReference type="Proteomes" id="UP000199477"/>
    </source>
</evidence>
<organism evidence="1 2">
    <name type="scientific">Dyella marensis</name>
    <dbReference type="NCBI Taxonomy" id="500610"/>
    <lineage>
        <taxon>Bacteria</taxon>
        <taxon>Pseudomonadati</taxon>
        <taxon>Pseudomonadota</taxon>
        <taxon>Gammaproteobacteria</taxon>
        <taxon>Lysobacterales</taxon>
        <taxon>Rhodanobacteraceae</taxon>
        <taxon>Dyella</taxon>
    </lineage>
</organism>
<dbReference type="Proteomes" id="UP000199477">
    <property type="component" value="Unassembled WGS sequence"/>
</dbReference>